<evidence type="ECO:0000313" key="2">
    <source>
        <dbReference type="Proteomes" id="UP000249396"/>
    </source>
</evidence>
<sequence length="61" mass="6356">DLGDAFGEKGKLDLGHVLEPIGGADKCGKVGMTKKGIISESNCHAKPSAVFQCHMTSKSLI</sequence>
<feature type="non-terminal residue" evidence="1">
    <location>
        <position position="1"/>
    </location>
</feature>
<dbReference type="AlphaFoldDB" id="A0A2W4RAR9"/>
<gene>
    <name evidence="1" type="ORF">DM484_10575</name>
</gene>
<dbReference type="Proteomes" id="UP000249396">
    <property type="component" value="Unassembled WGS sequence"/>
</dbReference>
<reference evidence="1 2" key="1">
    <citation type="journal article" date="2018" name="Aquat. Microb. Ecol.">
        <title>Gammaproteobacterial methanotrophs dominate.</title>
        <authorList>
            <person name="Rissanen A.J."/>
            <person name="Saarenheimo J."/>
            <person name="Tiirola M."/>
            <person name="Peura S."/>
            <person name="Aalto S.L."/>
            <person name="Karvinen A."/>
            <person name="Nykanen H."/>
        </authorList>
    </citation>
    <scope>NUCLEOTIDE SEQUENCE [LARGE SCALE GENOMIC DNA]</scope>
    <source>
        <strain evidence="1">AMbin10</strain>
    </source>
</reference>
<evidence type="ECO:0000313" key="1">
    <source>
        <dbReference type="EMBL" id="PZN79916.1"/>
    </source>
</evidence>
<dbReference type="EMBL" id="QJPH01000290">
    <property type="protein sequence ID" value="PZN79916.1"/>
    <property type="molecule type" value="Genomic_DNA"/>
</dbReference>
<comment type="caution">
    <text evidence="1">The sequence shown here is derived from an EMBL/GenBank/DDBJ whole genome shotgun (WGS) entry which is preliminary data.</text>
</comment>
<name>A0A2W4RAR9_9GAMM</name>
<protein>
    <submittedName>
        <fullName evidence="1">Uncharacterized protein</fullName>
    </submittedName>
</protein>
<proteinExistence type="predicted"/>
<organism evidence="1 2">
    <name type="scientific">Candidatus Methylumidiphilus alinenensis</name>
    <dbReference type="NCBI Taxonomy" id="2202197"/>
    <lineage>
        <taxon>Bacteria</taxon>
        <taxon>Pseudomonadati</taxon>
        <taxon>Pseudomonadota</taxon>
        <taxon>Gammaproteobacteria</taxon>
        <taxon>Methylococcales</taxon>
        <taxon>Candidatus Methylumidiphilus</taxon>
    </lineage>
</organism>
<accession>A0A2W4RAR9</accession>